<name>A0ABW0SF92_9RHOB</name>
<evidence type="ECO:0000256" key="4">
    <source>
        <dbReference type="ARBA" id="ARBA00012670"/>
    </source>
</evidence>
<dbReference type="EMBL" id="JBHSNA010000016">
    <property type="protein sequence ID" value="MFC5567569.1"/>
    <property type="molecule type" value="Genomic_DNA"/>
</dbReference>
<dbReference type="InterPro" id="IPR017853">
    <property type="entry name" value="GH"/>
</dbReference>
<dbReference type="Gene3D" id="2.60.40.1180">
    <property type="entry name" value="Golgi alpha-mannosidase II"/>
    <property type="match status" value="1"/>
</dbReference>
<feature type="domain" description="Alpha-L-arabinofuranosidase C-terminal" evidence="8">
    <location>
        <begin position="290"/>
        <end position="495"/>
    </location>
</feature>
<evidence type="ECO:0000256" key="6">
    <source>
        <dbReference type="ARBA" id="ARBA00023277"/>
    </source>
</evidence>
<dbReference type="Proteomes" id="UP001596056">
    <property type="component" value="Unassembled WGS sequence"/>
</dbReference>
<dbReference type="InterPro" id="IPR013780">
    <property type="entry name" value="Glyco_hydro_b"/>
</dbReference>
<protein>
    <recommendedName>
        <fullName evidence="4">non-reducing end alpha-L-arabinofuranosidase</fullName>
        <ecNumber evidence="4">3.2.1.55</ecNumber>
    </recommendedName>
</protein>
<dbReference type="EC" id="3.2.1.55" evidence="4"/>
<dbReference type="Gene3D" id="3.20.20.80">
    <property type="entry name" value="Glycosidases"/>
    <property type="match status" value="1"/>
</dbReference>
<keyword evidence="6" id="KW-0119">Carbohydrate metabolism</keyword>
<evidence type="ECO:0000256" key="3">
    <source>
        <dbReference type="ARBA" id="ARBA00011165"/>
    </source>
</evidence>
<evidence type="ECO:0000256" key="7">
    <source>
        <dbReference type="ARBA" id="ARBA00023295"/>
    </source>
</evidence>
<proteinExistence type="inferred from homology"/>
<keyword evidence="5" id="KW-0378">Hydrolase</keyword>
<comment type="catalytic activity">
    <reaction evidence="1">
        <text>Hydrolysis of terminal non-reducing alpha-L-arabinofuranoside residues in alpha-L-arabinosides.</text>
        <dbReference type="EC" id="3.2.1.55"/>
    </reaction>
</comment>
<dbReference type="SUPFAM" id="SSF51011">
    <property type="entry name" value="Glycosyl hydrolase domain"/>
    <property type="match status" value="1"/>
</dbReference>
<organism evidence="9 10">
    <name type="scientific">Rubellimicrobium aerolatum</name>
    <dbReference type="NCBI Taxonomy" id="490979"/>
    <lineage>
        <taxon>Bacteria</taxon>
        <taxon>Pseudomonadati</taxon>
        <taxon>Pseudomonadota</taxon>
        <taxon>Alphaproteobacteria</taxon>
        <taxon>Rhodobacterales</taxon>
        <taxon>Roseobacteraceae</taxon>
        <taxon>Rubellimicrobium</taxon>
    </lineage>
</organism>
<evidence type="ECO:0000256" key="2">
    <source>
        <dbReference type="ARBA" id="ARBA00007186"/>
    </source>
</evidence>
<reference evidence="10" key="1">
    <citation type="journal article" date="2019" name="Int. J. Syst. Evol. Microbiol.">
        <title>The Global Catalogue of Microorganisms (GCM) 10K type strain sequencing project: providing services to taxonomists for standard genome sequencing and annotation.</title>
        <authorList>
            <consortium name="The Broad Institute Genomics Platform"/>
            <consortium name="The Broad Institute Genome Sequencing Center for Infectious Disease"/>
            <person name="Wu L."/>
            <person name="Ma J."/>
        </authorList>
    </citation>
    <scope>NUCLEOTIDE SEQUENCE [LARGE SCALE GENOMIC DNA]</scope>
    <source>
        <strain evidence="10">KACC 11588</strain>
    </source>
</reference>
<dbReference type="PANTHER" id="PTHR43576">
    <property type="entry name" value="ALPHA-L-ARABINOFURANOSIDASE C-RELATED"/>
    <property type="match status" value="1"/>
</dbReference>
<sequence>MEARVTAHRDYAVARIDDRLYSGFLEHLGRAIYTGIHEPGHPTADAQGFRRDVADLVRALRMPYVRYPGGNFVSAYNWEDGIGPRDQRPTRLDLAWHTSESNQVGIHEFMDWCDLVGTKPMLALNLGSRGLDEARNFVEYVNGPTGAYWGDLRRRNGRAEPWDCRLWCLGNEMDGPWQIGQKTSTEYGRLASEVGKALRAFDKGLELVVCGSSNPKMPTYPEWERVVLEHTYETVDYLSLHMYSQNKARNTAGYLALSETLDRYIGTIQSVINVVKANKRSKHDVHICFDEWNVWYHSHEQDQAILKGMHGWPHAPRLLEDIYNFEDVLQVGLTLNAFIRRSDVVRIACIAQIVNVIAPIMTEPGGPAWRQTTYWPFLLASLYGRGTALQLAVRVPTYDCDVADDVPYLDIAGVHDEDARTVTFFAVNRHPTDQLSTAISLQGFGPARVIDHQVMTHPDLRAVNAIDAPDRIAPRPGPGAGLEDGTLHLALPPHSWSMLRVAVGGA</sequence>
<dbReference type="Pfam" id="PF06964">
    <property type="entry name" value="Alpha-L-AF_C"/>
    <property type="match status" value="1"/>
</dbReference>
<dbReference type="Pfam" id="PF22848">
    <property type="entry name" value="ASD1_dom"/>
    <property type="match status" value="1"/>
</dbReference>
<gene>
    <name evidence="9" type="ORF">ACFPOC_14240</name>
</gene>
<comment type="subunit">
    <text evidence="3">Homohexamer; trimer of dimers.</text>
</comment>
<keyword evidence="10" id="KW-1185">Reference proteome</keyword>
<evidence type="ECO:0000313" key="9">
    <source>
        <dbReference type="EMBL" id="MFC5567569.1"/>
    </source>
</evidence>
<comment type="similarity">
    <text evidence="2">Belongs to the glycosyl hydrolase 51 family.</text>
</comment>
<dbReference type="SMART" id="SM00813">
    <property type="entry name" value="Alpha-L-AF_C"/>
    <property type="match status" value="1"/>
</dbReference>
<dbReference type="RefSeq" id="WP_209842339.1">
    <property type="nucleotide sequence ID" value="NZ_JAGGJP010000015.1"/>
</dbReference>
<dbReference type="SUPFAM" id="SSF51445">
    <property type="entry name" value="(Trans)glycosidases"/>
    <property type="match status" value="1"/>
</dbReference>
<dbReference type="InterPro" id="IPR055235">
    <property type="entry name" value="ASD1_cat"/>
</dbReference>
<keyword evidence="7" id="KW-0326">Glycosidase</keyword>
<dbReference type="PANTHER" id="PTHR43576:SF3">
    <property type="entry name" value="ALPHA-L-ARABINOFURANOSIDASE C"/>
    <property type="match status" value="1"/>
</dbReference>
<evidence type="ECO:0000313" key="10">
    <source>
        <dbReference type="Proteomes" id="UP001596056"/>
    </source>
</evidence>
<dbReference type="InterPro" id="IPR010720">
    <property type="entry name" value="Alpha-L-AF_C"/>
</dbReference>
<accession>A0ABW0SF92</accession>
<evidence type="ECO:0000256" key="1">
    <source>
        <dbReference type="ARBA" id="ARBA00001462"/>
    </source>
</evidence>
<comment type="caution">
    <text evidence="9">The sequence shown here is derived from an EMBL/GenBank/DDBJ whole genome shotgun (WGS) entry which is preliminary data.</text>
</comment>
<evidence type="ECO:0000256" key="5">
    <source>
        <dbReference type="ARBA" id="ARBA00022801"/>
    </source>
</evidence>
<evidence type="ECO:0000259" key="8">
    <source>
        <dbReference type="SMART" id="SM00813"/>
    </source>
</evidence>